<feature type="active site" description="Nucleophile" evidence="4">
    <location>
        <position position="65"/>
    </location>
</feature>
<organism evidence="7 8">
    <name type="scientific">Treponema peruense</name>
    <dbReference type="NCBI Taxonomy" id="2787628"/>
    <lineage>
        <taxon>Bacteria</taxon>
        <taxon>Pseudomonadati</taxon>
        <taxon>Spirochaetota</taxon>
        <taxon>Spirochaetia</taxon>
        <taxon>Spirochaetales</taxon>
        <taxon>Treponemataceae</taxon>
        <taxon>Treponema</taxon>
    </lineage>
</organism>
<dbReference type="EMBL" id="CP064936">
    <property type="protein sequence ID" value="QQA00986.1"/>
    <property type="molecule type" value="Genomic_DNA"/>
</dbReference>
<dbReference type="GO" id="GO:0016787">
    <property type="term" value="F:hydrolase activity"/>
    <property type="evidence" value="ECO:0007669"/>
    <property type="project" value="UniProtKB-UniRule"/>
</dbReference>
<gene>
    <name evidence="7" type="ORF">IWA51_12160</name>
</gene>
<feature type="active site" description="Proton acceptor" evidence="4">
    <location>
        <position position="211"/>
    </location>
</feature>
<dbReference type="CDD" id="cd07205">
    <property type="entry name" value="Pat_PNPLA6_PNPLA7_NTE1_like"/>
    <property type="match status" value="1"/>
</dbReference>
<dbReference type="Pfam" id="PF01734">
    <property type="entry name" value="Patatin"/>
    <property type="match status" value="1"/>
</dbReference>
<dbReference type="PANTHER" id="PTHR14226:SF29">
    <property type="entry name" value="NEUROPATHY TARGET ESTERASE SWS"/>
    <property type="match status" value="1"/>
</dbReference>
<keyword evidence="1 4" id="KW-0378">Hydrolase</keyword>
<accession>A0A7T3V538</accession>
<evidence type="ECO:0000313" key="7">
    <source>
        <dbReference type="EMBL" id="QQA00986.1"/>
    </source>
</evidence>
<dbReference type="InterPro" id="IPR016035">
    <property type="entry name" value="Acyl_Trfase/lysoPLipase"/>
</dbReference>
<dbReference type="RefSeq" id="WP_198442596.1">
    <property type="nucleotide sequence ID" value="NZ_CBCSHE010000005.1"/>
</dbReference>
<evidence type="ECO:0000256" key="2">
    <source>
        <dbReference type="ARBA" id="ARBA00022963"/>
    </source>
</evidence>
<dbReference type="Proteomes" id="UP000595224">
    <property type="component" value="Chromosome"/>
</dbReference>
<name>A0A7T3V538_9SPIR</name>
<feature type="domain" description="PNPLA" evidence="6">
    <location>
        <begin position="32"/>
        <end position="224"/>
    </location>
</feature>
<keyword evidence="3 4" id="KW-0443">Lipid metabolism</keyword>
<feature type="short sequence motif" description="GXGXXG" evidence="4">
    <location>
        <begin position="36"/>
        <end position="41"/>
    </location>
</feature>
<feature type="chain" id="PRO_5032596718" evidence="5">
    <location>
        <begin position="24"/>
        <end position="751"/>
    </location>
</feature>
<dbReference type="InterPro" id="IPR050301">
    <property type="entry name" value="NTE"/>
</dbReference>
<evidence type="ECO:0000259" key="6">
    <source>
        <dbReference type="PROSITE" id="PS51635"/>
    </source>
</evidence>
<feature type="short sequence motif" description="DGA/G" evidence="4">
    <location>
        <begin position="211"/>
        <end position="213"/>
    </location>
</feature>
<dbReference type="PROSITE" id="PS51635">
    <property type="entry name" value="PNPLA"/>
    <property type="match status" value="1"/>
</dbReference>
<keyword evidence="8" id="KW-1185">Reference proteome</keyword>
<dbReference type="KEGG" id="tper:IWA51_12160"/>
<evidence type="ECO:0000256" key="3">
    <source>
        <dbReference type="ARBA" id="ARBA00023098"/>
    </source>
</evidence>
<dbReference type="SUPFAM" id="SSF52151">
    <property type="entry name" value="FabD/lysophospholipase-like"/>
    <property type="match status" value="1"/>
</dbReference>
<feature type="signal peptide" evidence="5">
    <location>
        <begin position="1"/>
        <end position="23"/>
    </location>
</feature>
<sequence length="751" mass="82392">MENARIKSLLLAAVLLFNTSAWSAYGAPKVALVLSGGGAKGLAEIPLLEALEEEGIKPDIVLGTSMGALIGSLYCAGYSPKQIRTIMTEIDFIEILNERPATLLKLSPQPFKNRRDSYFDIAFNRSGIGSAPGLIGDQNILLELAGYLSKVMAVDDFDKLDKSFRAVATNVATGQPIVYSSGSILSAVRASISLPAIFTPARNSDGTYAMDGGLVDNIPIKLAKEMGADVIIAMDVMGSVHNDPASLRDLSSVVVQIFNLVISSNSIDQYKFADIVLKPELNEFSMLEFYRAKKIIQAGEKCVEQNRGAIKEIAAKIKEAGVQLSYPNPDRRSAYDNLPYPVIRKVSVRDISVFEPGPVPSAQEFRDLEGQMLDDAKRKILDSRLNDFRELYHFSSLYYELVANKDGSCDMNIYANHYGRDLSKIYAGGSSSMCIAKRDGSAEFLVNPVFDFGVSLVRPFEMRAEMTVGEAIGINYSATPKLKDVGKMKLKLDLQTGAKIGSLGPKTNRLNRDRTTDDDRGINVSCGIKFSYLDMISLRTGIAYEMDRLRTGYRIFNMLNFYADAVYNTLDYDITGFSGFRAEGILKAGEYQSGTPIFAVQASLSHRIPLIKDKLSFGYDAMAGWINFPYELNCGYAEFGGINGMCGYSYGTFRREFFMTGIAFEQELFSAGGFPVVGLLHARAGICDAYNPFTETEPPSDVFYKEDRGWKNSQSCFGIGAYLALKTGSANLIVGGSMNTQGKWCLMVGFM</sequence>
<evidence type="ECO:0000256" key="1">
    <source>
        <dbReference type="ARBA" id="ARBA00022801"/>
    </source>
</evidence>
<dbReference type="AlphaFoldDB" id="A0A7T3V538"/>
<keyword evidence="2 4" id="KW-0442">Lipid degradation</keyword>
<feature type="short sequence motif" description="GXSXG" evidence="4">
    <location>
        <begin position="63"/>
        <end position="67"/>
    </location>
</feature>
<dbReference type="Gene3D" id="3.40.1090.10">
    <property type="entry name" value="Cytosolic phospholipase A2 catalytic domain"/>
    <property type="match status" value="2"/>
</dbReference>
<dbReference type="GO" id="GO:0016042">
    <property type="term" value="P:lipid catabolic process"/>
    <property type="evidence" value="ECO:0007669"/>
    <property type="project" value="UniProtKB-UniRule"/>
</dbReference>
<keyword evidence="5" id="KW-0732">Signal</keyword>
<dbReference type="PANTHER" id="PTHR14226">
    <property type="entry name" value="NEUROPATHY TARGET ESTERASE/SWISS CHEESE D.MELANOGASTER"/>
    <property type="match status" value="1"/>
</dbReference>
<evidence type="ECO:0000313" key="8">
    <source>
        <dbReference type="Proteomes" id="UP000595224"/>
    </source>
</evidence>
<evidence type="ECO:0000256" key="5">
    <source>
        <dbReference type="SAM" id="SignalP"/>
    </source>
</evidence>
<proteinExistence type="predicted"/>
<reference evidence="7 8" key="1">
    <citation type="submission" date="2020-11" db="EMBL/GenBank/DDBJ databases">
        <title>Treponema Peruensis nv. sp., first commensal Treponema isolated from human feces.</title>
        <authorList>
            <person name="Belkhou C."/>
            <person name="Raes J."/>
        </authorList>
    </citation>
    <scope>NUCLEOTIDE SEQUENCE [LARGE SCALE GENOMIC DNA]</scope>
    <source>
        <strain evidence="7 8">RCC2812</strain>
    </source>
</reference>
<dbReference type="InterPro" id="IPR002641">
    <property type="entry name" value="PNPLA_dom"/>
</dbReference>
<evidence type="ECO:0000256" key="4">
    <source>
        <dbReference type="PROSITE-ProRule" id="PRU01161"/>
    </source>
</evidence>
<protein>
    <submittedName>
        <fullName evidence="7">Patatin-like phospholipase family protein</fullName>
    </submittedName>
</protein>